<protein>
    <submittedName>
        <fullName evidence="1">1438_t:CDS:1</fullName>
    </submittedName>
</protein>
<sequence>MSILGAGNESDYIAFVIRMLYINNVTVSFLVRDDKYELRSDAGDQATDGGRTHWVNSSQVFPKILITYHINCMDGVIFTSTNSSVVTFLAACHEIRLRYVWALSPVSTSGATSVIVIVDTSVTASPEFPLSTNPLLLKWEQLPLTFVNLSKFGTHFLAEPRGRNAVSTGGCASIETSTERRNNLSTRISSIFLPERRGSFGRDQSPSLLAYHLDAGVSTIPN</sequence>
<comment type="caution">
    <text evidence="1">The sequence shown here is derived from an EMBL/GenBank/DDBJ whole genome shotgun (WGS) entry which is preliminary data.</text>
</comment>
<evidence type="ECO:0000313" key="2">
    <source>
        <dbReference type="Proteomes" id="UP000789342"/>
    </source>
</evidence>
<keyword evidence="2" id="KW-1185">Reference proteome</keyword>
<organism evidence="1 2">
    <name type="scientific">Acaulospora morrowiae</name>
    <dbReference type="NCBI Taxonomy" id="94023"/>
    <lineage>
        <taxon>Eukaryota</taxon>
        <taxon>Fungi</taxon>
        <taxon>Fungi incertae sedis</taxon>
        <taxon>Mucoromycota</taxon>
        <taxon>Glomeromycotina</taxon>
        <taxon>Glomeromycetes</taxon>
        <taxon>Diversisporales</taxon>
        <taxon>Acaulosporaceae</taxon>
        <taxon>Acaulospora</taxon>
    </lineage>
</organism>
<accession>A0A9N9BR28</accession>
<name>A0A9N9BR28_9GLOM</name>
<dbReference type="AlphaFoldDB" id="A0A9N9BR28"/>
<dbReference type="Proteomes" id="UP000789342">
    <property type="component" value="Unassembled WGS sequence"/>
</dbReference>
<evidence type="ECO:0000313" key="1">
    <source>
        <dbReference type="EMBL" id="CAG8572849.1"/>
    </source>
</evidence>
<gene>
    <name evidence="1" type="ORF">AMORRO_LOCUS6552</name>
</gene>
<dbReference type="EMBL" id="CAJVPV010004409">
    <property type="protein sequence ID" value="CAG8572849.1"/>
    <property type="molecule type" value="Genomic_DNA"/>
</dbReference>
<proteinExistence type="predicted"/>
<reference evidence="1" key="1">
    <citation type="submission" date="2021-06" db="EMBL/GenBank/DDBJ databases">
        <authorList>
            <person name="Kallberg Y."/>
            <person name="Tangrot J."/>
            <person name="Rosling A."/>
        </authorList>
    </citation>
    <scope>NUCLEOTIDE SEQUENCE</scope>
    <source>
        <strain evidence="1">CL551</strain>
    </source>
</reference>